<comment type="caution">
    <text evidence="1">The sequence shown here is derived from an EMBL/GenBank/DDBJ whole genome shotgun (WGS) entry which is preliminary data.</text>
</comment>
<dbReference type="AlphaFoldDB" id="A0A080LXB9"/>
<proteinExistence type="predicted"/>
<gene>
    <name evidence="1" type="ORF">AW09_001417</name>
</gene>
<dbReference type="Proteomes" id="UP000020077">
    <property type="component" value="Unassembled WGS sequence"/>
</dbReference>
<dbReference type="EMBL" id="JDVG02000244">
    <property type="protein sequence ID" value="KFB73331.1"/>
    <property type="molecule type" value="Genomic_DNA"/>
</dbReference>
<accession>A0A080LXB9</accession>
<sequence length="172" mass="19160">MAATDQVFGELDHPVKVVGGKIQVALRVRRAFADRVFPGIAKPAYRIDDRIDVFLFFLFRIGIVETKVATTTEILCQSEIEADRFGMAEVQIAVGFWRKARADFRSVERAGKLLNGGTGTARPSARRVFTGSEIGFDEVADEIAAGECCWAHRLVFWLLAHDAILDSRRLAF</sequence>
<evidence type="ECO:0000313" key="2">
    <source>
        <dbReference type="Proteomes" id="UP000020077"/>
    </source>
</evidence>
<evidence type="ECO:0000313" key="1">
    <source>
        <dbReference type="EMBL" id="KFB73331.1"/>
    </source>
</evidence>
<reference evidence="1 2" key="1">
    <citation type="submission" date="2014-02" db="EMBL/GenBank/DDBJ databases">
        <title>Expanding our view of genomic diversity in Candidatus Accumulibacter clades.</title>
        <authorList>
            <person name="Skennerton C.T."/>
            <person name="Barr J.J."/>
            <person name="Slater F.R."/>
            <person name="Bond P.L."/>
            <person name="Tyson G.W."/>
        </authorList>
    </citation>
    <scope>NUCLEOTIDE SEQUENCE [LARGE SCALE GENOMIC DNA]</scope>
    <source>
        <strain evidence="2">BA-91</strain>
    </source>
</reference>
<protein>
    <submittedName>
        <fullName evidence="1">Uncharacterized protein</fullName>
    </submittedName>
</protein>
<dbReference type="AntiFam" id="ANF00207">
    <property type="entry name" value="Shadow ORF (opposite glnS)"/>
</dbReference>
<name>A0A080LXB9_9PROT</name>
<organism evidence="1 2">
    <name type="scientific">Candidatus Accumulibacter phosphatis</name>
    <dbReference type="NCBI Taxonomy" id="327160"/>
    <lineage>
        <taxon>Bacteria</taxon>
        <taxon>Pseudomonadati</taxon>
        <taxon>Pseudomonadota</taxon>
        <taxon>Betaproteobacteria</taxon>
        <taxon>Candidatus Accumulibacter</taxon>
    </lineage>
</organism>